<dbReference type="GO" id="GO:0098609">
    <property type="term" value="P:cell-cell adhesion"/>
    <property type="evidence" value="ECO:0007669"/>
    <property type="project" value="TreeGrafter"/>
</dbReference>
<keyword evidence="3 5" id="KW-0472">Membrane</keyword>
<evidence type="ECO:0000256" key="5">
    <source>
        <dbReference type="SAM" id="Phobius"/>
    </source>
</evidence>
<dbReference type="GO" id="GO:0009897">
    <property type="term" value="C:external side of plasma membrane"/>
    <property type="evidence" value="ECO:0007669"/>
    <property type="project" value="TreeGrafter"/>
</dbReference>
<dbReference type="STRING" id="137246.A0A401RTY7"/>
<dbReference type="PROSITE" id="PS00242">
    <property type="entry name" value="INTEGRIN_ALPHA"/>
    <property type="match status" value="1"/>
</dbReference>
<comment type="subcellular location">
    <subcellularLocation>
        <location evidence="1">Membrane</location>
        <topology evidence="1">Single-pass type I membrane protein</topology>
    </subcellularLocation>
</comment>
<dbReference type="InterPro" id="IPR032695">
    <property type="entry name" value="Integrin_dom_sf"/>
</dbReference>
<dbReference type="InterPro" id="IPR048285">
    <property type="entry name" value="Integrin_alpha_Ig-like_2"/>
</dbReference>
<dbReference type="AlphaFoldDB" id="A0A401RTY7"/>
<keyword evidence="2" id="KW-0401">Integrin</keyword>
<organism evidence="8 9">
    <name type="scientific">Chiloscyllium punctatum</name>
    <name type="common">Brownbanded bambooshark</name>
    <name type="synonym">Hemiscyllium punctatum</name>
    <dbReference type="NCBI Taxonomy" id="137246"/>
    <lineage>
        <taxon>Eukaryota</taxon>
        <taxon>Metazoa</taxon>
        <taxon>Chordata</taxon>
        <taxon>Craniata</taxon>
        <taxon>Vertebrata</taxon>
        <taxon>Chondrichthyes</taxon>
        <taxon>Elasmobranchii</taxon>
        <taxon>Galeomorphii</taxon>
        <taxon>Galeoidea</taxon>
        <taxon>Orectolobiformes</taxon>
        <taxon>Hemiscylliidae</taxon>
        <taxon>Chiloscyllium</taxon>
    </lineage>
</organism>
<dbReference type="GO" id="GO:0033627">
    <property type="term" value="P:cell adhesion mediated by integrin"/>
    <property type="evidence" value="ECO:0007669"/>
    <property type="project" value="TreeGrafter"/>
</dbReference>
<dbReference type="OrthoDB" id="5317514at2759"/>
<sequence>LKNSYVNYTINLDTKQKTKRVTFAMNDGTPDSISDYVRISLDVCKNYSLIVQHCTMDCVSAIIVEVNYTLNNTEKKLGLPLPILDHFSNLSSCVELKFQKDCGSDNICKANLKLESKLPENFTWIVGKTKEVSLNILLSNIGEDSYLTTMDLSYPKSLFFKGISKPQLADVKCADQATSSLSFLNCEIFHPVFKRNSQVEVSISWDLGDAPFEEEFACVSVNVSNKNEIGNAVHNTYNIPVRHGLNVFLKAENQITEVDIRNKAVDETVKFNFQVTMENPYNASVNLTLSIPVKIQDRQIIQLQQESLKHCLKTQKIFKQQPEQKIKDQWDCDMHECECWYFQCELTAAKQDIDLTARLLVNNLKQLVKDRADIVISGVVLFDEKLYQETSDAKDIHHNVKMHVTILNTPVFNAIPVVAGSTVGGILLLLLIILILYKCGFFKRSYKDMIEFEEETEH</sequence>
<dbReference type="InterPro" id="IPR018184">
    <property type="entry name" value="Integrin_alpha_C_CS"/>
</dbReference>
<keyword evidence="5" id="KW-1133">Transmembrane helix</keyword>
<feature type="non-terminal residue" evidence="8">
    <location>
        <position position="1"/>
    </location>
</feature>
<dbReference type="Gene3D" id="2.60.40.1530">
    <property type="entry name" value="ntegrin, alpha v. Chain A, domain 4"/>
    <property type="match status" value="1"/>
</dbReference>
<evidence type="ECO:0000256" key="1">
    <source>
        <dbReference type="ARBA" id="ARBA00004479"/>
    </source>
</evidence>
<name>A0A401RTY7_CHIPU</name>
<dbReference type="Pfam" id="PF08441">
    <property type="entry name" value="Integrin_A_Ig_1"/>
    <property type="match status" value="1"/>
</dbReference>
<keyword evidence="9" id="KW-1185">Reference proteome</keyword>
<evidence type="ECO:0000259" key="6">
    <source>
        <dbReference type="Pfam" id="PF08441"/>
    </source>
</evidence>
<dbReference type="GO" id="GO:0007229">
    <property type="term" value="P:integrin-mediated signaling pathway"/>
    <property type="evidence" value="ECO:0007669"/>
    <property type="project" value="UniProtKB-KW"/>
</dbReference>
<dbReference type="Gene3D" id="1.20.5.930">
    <property type="entry name" value="Bicelle-embedded integrin alpha(iib) transmembrane segment"/>
    <property type="match status" value="1"/>
</dbReference>
<dbReference type="OMA" id="NTHRHEK"/>
<keyword evidence="4" id="KW-0325">Glycoprotein</keyword>
<feature type="domain" description="Integrin alpha first immunoglubulin-like" evidence="6">
    <location>
        <begin position="5"/>
        <end position="101"/>
    </location>
</feature>
<dbReference type="Pfam" id="PF20805">
    <property type="entry name" value="Integrin_A_Ig_2"/>
    <property type="match status" value="1"/>
</dbReference>
<dbReference type="PANTHER" id="PTHR23220">
    <property type="entry name" value="INTEGRIN ALPHA"/>
    <property type="match status" value="1"/>
</dbReference>
<feature type="transmembrane region" description="Helical" evidence="5">
    <location>
        <begin position="414"/>
        <end position="437"/>
    </location>
</feature>
<dbReference type="GO" id="GO:0007160">
    <property type="term" value="P:cell-matrix adhesion"/>
    <property type="evidence" value="ECO:0007669"/>
    <property type="project" value="TreeGrafter"/>
</dbReference>
<dbReference type="Pfam" id="PF00357">
    <property type="entry name" value="Integrin_alpha"/>
    <property type="match status" value="1"/>
</dbReference>
<accession>A0A401RTY7</accession>
<reference evidence="8 9" key="1">
    <citation type="journal article" date="2018" name="Nat. Ecol. Evol.">
        <title>Shark genomes provide insights into elasmobranch evolution and the origin of vertebrates.</title>
        <authorList>
            <person name="Hara Y"/>
            <person name="Yamaguchi K"/>
            <person name="Onimaru K"/>
            <person name="Kadota M"/>
            <person name="Koyanagi M"/>
            <person name="Keeley SD"/>
            <person name="Tatsumi K"/>
            <person name="Tanaka K"/>
            <person name="Motone F"/>
            <person name="Kageyama Y"/>
            <person name="Nozu R"/>
            <person name="Adachi N"/>
            <person name="Nishimura O"/>
            <person name="Nakagawa R"/>
            <person name="Tanegashima C"/>
            <person name="Kiyatake I"/>
            <person name="Matsumoto R"/>
            <person name="Murakumo K"/>
            <person name="Nishida K"/>
            <person name="Terakita A"/>
            <person name="Kuratani S"/>
            <person name="Sato K"/>
            <person name="Hyodo S Kuraku.S."/>
        </authorList>
    </citation>
    <scope>NUCLEOTIDE SEQUENCE [LARGE SCALE GENOMIC DNA]</scope>
</reference>
<keyword evidence="5" id="KW-0812">Transmembrane</keyword>
<dbReference type="GO" id="GO:0005178">
    <property type="term" value="F:integrin binding"/>
    <property type="evidence" value="ECO:0007669"/>
    <property type="project" value="TreeGrafter"/>
</dbReference>
<dbReference type="InterPro" id="IPR013649">
    <property type="entry name" value="Integrin_alpha_Ig-like_1"/>
</dbReference>
<dbReference type="PANTHER" id="PTHR23220:SF79">
    <property type="entry name" value="INTEGRIN ALPHA-E"/>
    <property type="match status" value="1"/>
</dbReference>
<evidence type="ECO:0000256" key="2">
    <source>
        <dbReference type="ARBA" id="ARBA00023037"/>
    </source>
</evidence>
<evidence type="ECO:0000256" key="4">
    <source>
        <dbReference type="ARBA" id="ARBA00023180"/>
    </source>
</evidence>
<protein>
    <submittedName>
        <fullName evidence="8">Uncharacterized protein</fullName>
    </submittedName>
</protein>
<dbReference type="Gene3D" id="2.60.40.1510">
    <property type="entry name" value="ntegrin, alpha v. Chain A, domain 3"/>
    <property type="match status" value="1"/>
</dbReference>
<dbReference type="GO" id="GO:0008305">
    <property type="term" value="C:integrin complex"/>
    <property type="evidence" value="ECO:0007669"/>
    <property type="project" value="TreeGrafter"/>
</dbReference>
<feature type="domain" description="Integrin alpha second immunoglobulin-like" evidence="7">
    <location>
        <begin position="102"/>
        <end position="231"/>
    </location>
</feature>
<evidence type="ECO:0000313" key="9">
    <source>
        <dbReference type="Proteomes" id="UP000287033"/>
    </source>
</evidence>
<evidence type="ECO:0000259" key="7">
    <source>
        <dbReference type="Pfam" id="PF20805"/>
    </source>
</evidence>
<proteinExistence type="predicted"/>
<evidence type="ECO:0000313" key="8">
    <source>
        <dbReference type="EMBL" id="GCC21608.1"/>
    </source>
</evidence>
<dbReference type="Gene3D" id="2.60.40.1460">
    <property type="entry name" value="Integrin domains. Chain A, domain 2"/>
    <property type="match status" value="1"/>
</dbReference>
<dbReference type="EMBL" id="BEZZ01002339">
    <property type="protein sequence ID" value="GCC21608.1"/>
    <property type="molecule type" value="Genomic_DNA"/>
</dbReference>
<gene>
    <name evidence="8" type="ORF">chiPu_0020082</name>
</gene>
<dbReference type="SUPFAM" id="SSF69179">
    <property type="entry name" value="Integrin domains"/>
    <property type="match status" value="2"/>
</dbReference>
<evidence type="ECO:0000256" key="3">
    <source>
        <dbReference type="ARBA" id="ARBA00023136"/>
    </source>
</evidence>
<dbReference type="Proteomes" id="UP000287033">
    <property type="component" value="Unassembled WGS sequence"/>
</dbReference>
<comment type="caution">
    <text evidence="8">The sequence shown here is derived from an EMBL/GenBank/DDBJ whole genome shotgun (WGS) entry which is preliminary data.</text>
</comment>